<accession>A0A8H5UXT8</accession>
<dbReference type="SUPFAM" id="SSF56973">
    <property type="entry name" value="Aerolisin/ETX pore-forming domain"/>
    <property type="match status" value="1"/>
</dbReference>
<dbReference type="OrthoDB" id="2135133at2759"/>
<evidence type="ECO:0000313" key="3">
    <source>
        <dbReference type="Proteomes" id="UP000546213"/>
    </source>
</evidence>
<dbReference type="GO" id="GO:0005525">
    <property type="term" value="F:GTP binding"/>
    <property type="evidence" value="ECO:0007669"/>
    <property type="project" value="InterPro"/>
</dbReference>
<gene>
    <name evidence="2" type="ORF">FPCIR_1385</name>
</gene>
<keyword evidence="3" id="KW-1185">Reference proteome</keyword>
<comment type="caution">
    <text evidence="2">The sequence shown here is derived from an EMBL/GenBank/DDBJ whole genome shotgun (WGS) entry which is preliminary data.</text>
</comment>
<dbReference type="InterPro" id="IPR015894">
    <property type="entry name" value="Guanylate-bd_N"/>
</dbReference>
<proteinExistence type="predicted"/>
<name>A0A8H5UXT8_9HYPO</name>
<dbReference type="Pfam" id="PF02263">
    <property type="entry name" value="GBP"/>
    <property type="match status" value="1"/>
</dbReference>
<evidence type="ECO:0000259" key="1">
    <source>
        <dbReference type="Pfam" id="PF02263"/>
    </source>
</evidence>
<dbReference type="SUPFAM" id="SSF52540">
    <property type="entry name" value="P-loop containing nucleoside triphosphate hydrolases"/>
    <property type="match status" value="1"/>
</dbReference>
<dbReference type="Proteomes" id="UP000546213">
    <property type="component" value="Unassembled WGS sequence"/>
</dbReference>
<dbReference type="Gene3D" id="3.40.50.300">
    <property type="entry name" value="P-loop containing nucleotide triphosphate hydrolases"/>
    <property type="match status" value="1"/>
</dbReference>
<evidence type="ECO:0000313" key="2">
    <source>
        <dbReference type="EMBL" id="KAF5603392.1"/>
    </source>
</evidence>
<protein>
    <recommendedName>
        <fullName evidence="1">Guanylate-binding protein N-terminal domain-containing protein</fullName>
    </recommendedName>
</protein>
<feature type="domain" description="Guanylate-binding protein N-terminal" evidence="1">
    <location>
        <begin position="50"/>
        <end position="298"/>
    </location>
</feature>
<dbReference type="InterPro" id="IPR027417">
    <property type="entry name" value="P-loop_NTPase"/>
</dbReference>
<dbReference type="Gene3D" id="2.170.15.10">
    <property type="entry name" value="Proaerolysin, chain A, domain 3"/>
    <property type="match status" value="1"/>
</dbReference>
<dbReference type="AlphaFoldDB" id="A0A8H5UXT8"/>
<organism evidence="2 3">
    <name type="scientific">Fusarium pseudocircinatum</name>
    <dbReference type="NCBI Taxonomy" id="56676"/>
    <lineage>
        <taxon>Eukaryota</taxon>
        <taxon>Fungi</taxon>
        <taxon>Dikarya</taxon>
        <taxon>Ascomycota</taxon>
        <taxon>Pezizomycotina</taxon>
        <taxon>Sordariomycetes</taxon>
        <taxon>Hypocreomycetidae</taxon>
        <taxon>Hypocreales</taxon>
        <taxon>Nectriaceae</taxon>
        <taxon>Fusarium</taxon>
        <taxon>Fusarium fujikuroi species complex</taxon>
    </lineage>
</organism>
<dbReference type="PANTHER" id="PTHR10751">
    <property type="entry name" value="GUANYLATE BINDING PROTEIN"/>
    <property type="match status" value="1"/>
</dbReference>
<reference evidence="2 3" key="1">
    <citation type="submission" date="2020-05" db="EMBL/GenBank/DDBJ databases">
        <title>Identification and distribution of gene clusters putatively required for synthesis of sphingolipid metabolism inhibitors in phylogenetically diverse species of the filamentous fungus Fusarium.</title>
        <authorList>
            <person name="Kim H.-S."/>
            <person name="Busman M."/>
            <person name="Brown D.W."/>
            <person name="Divon H."/>
            <person name="Uhlig S."/>
            <person name="Proctor R.H."/>
        </authorList>
    </citation>
    <scope>NUCLEOTIDE SEQUENCE [LARGE SCALE GENOMIC DNA]</scope>
    <source>
        <strain evidence="2 3">NRRL 36939</strain>
    </source>
</reference>
<dbReference type="GO" id="GO:0003924">
    <property type="term" value="F:GTPase activity"/>
    <property type="evidence" value="ECO:0007669"/>
    <property type="project" value="InterPro"/>
</dbReference>
<dbReference type="EMBL" id="JAAOAS010000029">
    <property type="protein sequence ID" value="KAF5603392.1"/>
    <property type="molecule type" value="Genomic_DNA"/>
</dbReference>
<sequence>MSDTTPTDPSVARHNQSPTSLQWLTLVPSRAPKSPSYSLKIHEEPANQSFRSVKHALNLVTVLGPMRSGKSTLLNLLSSNSGDRDQFGTGSGIDSVTKGAFITTPTTALVEPSNSVSARKDQQISVSFVDTEGKGDQGQTYETGLLCPILLVSKVIIFNFNSGVQSNHILQELGILMQTASKLCATVSPDSPNDLGNSSKSGPLFSHLFIVFNQLRSRARVDHVTAKLLNEEAEIDDESRQRNTIRQLLLESFETVKIFDELKAPVLRAVRSGEDVSLYLDDFEPSFVDSFSELKSSLSKALEQPRTLPNGAILTGAAIARFMVHFARSFDKSGPVHIPTVYETVQNQAVNQAYKDFSCALRDQYEALSNARPWSVTAITNKYDIFTDKLLTQLNNDIAYMPPQVVTQISGRAHSDIKMTRDNLVKAIQEKSQRIIVLLLEEQKKAIMIEFQTLLKDQNAIMQYADIEERCKLIRETHITSFKNKCDESGVQESLEDSVATLDNEVRKGQVQVEKASTDAWSAWESLVMDTARDNFIQKLEQIRHTIPFREEEAYGRKEEEAYNMALGQVQTQLPDGLSNISKQQIITKFQDLVKVARRNNKSIWYDEKNTRDIIAKESDRLVVEYRIRLAESVDPDQQPEEYHKIIHDVDMNKILEDICTNYSISSRLRDEVMNSFSSRAFEERRIFQVQYQKMVREFLSNLEGRLQNKISETIWNFGQELELIGHEKHNVTDNGRTVVLQCRQSKEKTRQGFLQALRRMIKEPTKNVRTLEEKYEHELEQGLQAKLENKLSRFNIIAENHNFALRIRLLAPIENRVLNQEYARAEDFHQDVHDTEAQFYEQAWGTVDPGGDAQKQWQRFKDTTFIELQAEVERGADFPSLDAKDLSSDTGHLQKRVIERILPLCVKITSWLVGQNLGPECYQSPILDLGIRGVDPPQENDLVPHTFRATFLPISTFSRFFAGVGYQHDLEFFDWTFEILDVSWGRPIVTEAAPRFVNDYEYGDSPGSIQTKIGTQITKTTTFTNNVTFGAKRALESSINAGYEKIWSTGLKLMINQELSFTSSMTATSNYVLNTEHTVNIPPNCPSTVTQSVSEQRARCAYIATVKMVPRMRICGNLDLLATPSISLFPLRNYETTACDRLVYESRGDSETINWGFVKRRLTCGHDRDLVFEALSDPELYSFRVKGYWEGVCGERVSTRYDKRAI</sequence>